<dbReference type="HOGENOM" id="CLU_2507299_0_0_7"/>
<keyword evidence="3" id="KW-1185">Reference proteome</keyword>
<protein>
    <submittedName>
        <fullName evidence="2">Uncharacterized protein</fullName>
    </submittedName>
</protein>
<evidence type="ECO:0000313" key="2">
    <source>
        <dbReference type="EMBL" id="AFM27157.1"/>
    </source>
</evidence>
<gene>
    <name evidence="2" type="ordered locus">Desti_4527</name>
</gene>
<evidence type="ECO:0000313" key="3">
    <source>
        <dbReference type="Proteomes" id="UP000006055"/>
    </source>
</evidence>
<sequence>MAVMLIRLIAKNPYGYLTLQFNYQWGPASRDRLKILECTEHRATIRHRGRDPANTRDACPPAMTGTEAGHYRAPTRGAPPVSPGR</sequence>
<organism evidence="2 3">
    <name type="scientific">Desulfomonile tiedjei (strain ATCC 49306 / DSM 6799 / DCB-1)</name>
    <dbReference type="NCBI Taxonomy" id="706587"/>
    <lineage>
        <taxon>Bacteria</taxon>
        <taxon>Pseudomonadati</taxon>
        <taxon>Thermodesulfobacteriota</taxon>
        <taxon>Desulfomonilia</taxon>
        <taxon>Desulfomonilales</taxon>
        <taxon>Desulfomonilaceae</taxon>
        <taxon>Desulfomonile</taxon>
    </lineage>
</organism>
<dbReference type="Proteomes" id="UP000006055">
    <property type="component" value="Chromosome"/>
</dbReference>
<reference evidence="3" key="1">
    <citation type="submission" date="2012-06" db="EMBL/GenBank/DDBJ databases">
        <title>Complete sequence of chromosome of Desulfomonile tiedjei DSM 6799.</title>
        <authorList>
            <person name="Lucas S."/>
            <person name="Copeland A."/>
            <person name="Lapidus A."/>
            <person name="Glavina del Rio T."/>
            <person name="Dalin E."/>
            <person name="Tice H."/>
            <person name="Bruce D."/>
            <person name="Goodwin L."/>
            <person name="Pitluck S."/>
            <person name="Peters L."/>
            <person name="Ovchinnikova G."/>
            <person name="Zeytun A."/>
            <person name="Lu M."/>
            <person name="Kyrpides N."/>
            <person name="Mavromatis K."/>
            <person name="Ivanova N."/>
            <person name="Brettin T."/>
            <person name="Detter J.C."/>
            <person name="Han C."/>
            <person name="Larimer F."/>
            <person name="Land M."/>
            <person name="Hauser L."/>
            <person name="Markowitz V."/>
            <person name="Cheng J.-F."/>
            <person name="Hugenholtz P."/>
            <person name="Woyke T."/>
            <person name="Wu D."/>
            <person name="Spring S."/>
            <person name="Schroeder M."/>
            <person name="Brambilla E."/>
            <person name="Klenk H.-P."/>
            <person name="Eisen J.A."/>
        </authorList>
    </citation>
    <scope>NUCLEOTIDE SEQUENCE [LARGE SCALE GENOMIC DNA]</scope>
    <source>
        <strain evidence="3">ATCC 49306 / DSM 6799 / DCB-1</strain>
    </source>
</reference>
<dbReference type="KEGG" id="dti:Desti_4527"/>
<dbReference type="EMBL" id="CP003360">
    <property type="protein sequence ID" value="AFM27157.1"/>
    <property type="molecule type" value="Genomic_DNA"/>
</dbReference>
<name>I4CC66_DESTA</name>
<evidence type="ECO:0000256" key="1">
    <source>
        <dbReference type="SAM" id="MobiDB-lite"/>
    </source>
</evidence>
<accession>I4CC66</accession>
<feature type="region of interest" description="Disordered" evidence="1">
    <location>
        <begin position="47"/>
        <end position="85"/>
    </location>
</feature>
<proteinExistence type="predicted"/>
<dbReference type="AlphaFoldDB" id="I4CC66"/>